<organism evidence="3 4">
    <name type="scientific">Lactuca saligna</name>
    <name type="common">Willowleaf lettuce</name>
    <dbReference type="NCBI Taxonomy" id="75948"/>
    <lineage>
        <taxon>Eukaryota</taxon>
        <taxon>Viridiplantae</taxon>
        <taxon>Streptophyta</taxon>
        <taxon>Embryophyta</taxon>
        <taxon>Tracheophyta</taxon>
        <taxon>Spermatophyta</taxon>
        <taxon>Magnoliopsida</taxon>
        <taxon>eudicotyledons</taxon>
        <taxon>Gunneridae</taxon>
        <taxon>Pentapetalae</taxon>
        <taxon>asterids</taxon>
        <taxon>campanulids</taxon>
        <taxon>Asterales</taxon>
        <taxon>Asteraceae</taxon>
        <taxon>Cichorioideae</taxon>
        <taxon>Cichorieae</taxon>
        <taxon>Lactucinae</taxon>
        <taxon>Lactuca</taxon>
    </lineage>
</organism>
<evidence type="ECO:0000313" key="4">
    <source>
        <dbReference type="Proteomes" id="UP001177003"/>
    </source>
</evidence>
<feature type="transmembrane region" description="Helical" evidence="2">
    <location>
        <begin position="136"/>
        <end position="158"/>
    </location>
</feature>
<dbReference type="EMBL" id="OX465082">
    <property type="protein sequence ID" value="CAI9290360.1"/>
    <property type="molecule type" value="Genomic_DNA"/>
</dbReference>
<dbReference type="AlphaFoldDB" id="A0AA35ZD38"/>
<proteinExistence type="predicted"/>
<name>A0AA35ZD38_LACSI</name>
<keyword evidence="2" id="KW-1133">Transmembrane helix</keyword>
<keyword evidence="4" id="KW-1185">Reference proteome</keyword>
<feature type="compositionally biased region" description="Low complexity" evidence="1">
    <location>
        <begin position="26"/>
        <end position="45"/>
    </location>
</feature>
<keyword evidence="2" id="KW-0472">Membrane</keyword>
<evidence type="ECO:0000256" key="2">
    <source>
        <dbReference type="SAM" id="Phobius"/>
    </source>
</evidence>
<sequence length="160" mass="17715">MECYTPPSAASPSGNPKRRAKPSTPRPKASSASSDPPSRSSPKTSVTTDDLALEMRKSLQHLTHGPLFPQCLDKLELLELAIVDPLRFAGYHIFGRTISIREMWVNLPNNPEILRGLIEMTTTSFGVLKDGKIIRLVTDLCCLCGYVFCIWSLSFMLFGT</sequence>
<dbReference type="Proteomes" id="UP001177003">
    <property type="component" value="Chromosome 6"/>
</dbReference>
<gene>
    <name evidence="3" type="ORF">LSALG_LOCUS29555</name>
</gene>
<keyword evidence="2" id="KW-0812">Transmembrane</keyword>
<accession>A0AA35ZD38</accession>
<reference evidence="3" key="1">
    <citation type="submission" date="2023-04" db="EMBL/GenBank/DDBJ databases">
        <authorList>
            <person name="Vijverberg K."/>
            <person name="Xiong W."/>
            <person name="Schranz E."/>
        </authorList>
    </citation>
    <scope>NUCLEOTIDE SEQUENCE</scope>
</reference>
<evidence type="ECO:0000256" key="1">
    <source>
        <dbReference type="SAM" id="MobiDB-lite"/>
    </source>
</evidence>
<feature type="region of interest" description="Disordered" evidence="1">
    <location>
        <begin position="1"/>
        <end position="47"/>
    </location>
</feature>
<evidence type="ECO:0000313" key="3">
    <source>
        <dbReference type="EMBL" id="CAI9290360.1"/>
    </source>
</evidence>
<protein>
    <submittedName>
        <fullName evidence="3">Uncharacterized protein</fullName>
    </submittedName>
</protein>